<evidence type="ECO:0000313" key="2">
    <source>
        <dbReference type="Proteomes" id="UP001597497"/>
    </source>
</evidence>
<dbReference type="SFLD" id="SFLDS00003">
    <property type="entry name" value="Haloacid_Dehalogenase"/>
    <property type="match status" value="1"/>
</dbReference>
<reference evidence="2" key="1">
    <citation type="journal article" date="2019" name="Int. J. Syst. Evol. Microbiol.">
        <title>The Global Catalogue of Microorganisms (GCM) 10K type strain sequencing project: providing services to taxonomists for standard genome sequencing and annotation.</title>
        <authorList>
            <consortium name="The Broad Institute Genomics Platform"/>
            <consortium name="The Broad Institute Genome Sequencing Center for Infectious Disease"/>
            <person name="Wu L."/>
            <person name="Ma J."/>
        </authorList>
    </citation>
    <scope>NUCLEOTIDE SEQUENCE [LARGE SCALE GENOMIC DNA]</scope>
    <source>
        <strain evidence="2">KCTC 33676</strain>
    </source>
</reference>
<accession>A0ABW5RF14</accession>
<dbReference type="NCBIfam" id="TIGR00099">
    <property type="entry name" value="Cof-subfamily"/>
    <property type="match status" value="1"/>
</dbReference>
<dbReference type="PANTHER" id="PTHR10000:SF8">
    <property type="entry name" value="HAD SUPERFAMILY HYDROLASE-LIKE, TYPE 3"/>
    <property type="match status" value="1"/>
</dbReference>
<keyword evidence="1" id="KW-0378">Hydrolase</keyword>
<dbReference type="SFLD" id="SFLDG01140">
    <property type="entry name" value="C2.B:_Phosphomannomutase_and_P"/>
    <property type="match status" value="1"/>
</dbReference>
<dbReference type="InterPro" id="IPR023214">
    <property type="entry name" value="HAD_sf"/>
</dbReference>
<gene>
    <name evidence="1" type="ORF">ACFSUC_19130</name>
</gene>
<dbReference type="GO" id="GO:0016787">
    <property type="term" value="F:hydrolase activity"/>
    <property type="evidence" value="ECO:0007669"/>
    <property type="project" value="UniProtKB-KW"/>
</dbReference>
<dbReference type="PROSITE" id="PS01229">
    <property type="entry name" value="COF_2"/>
    <property type="match status" value="1"/>
</dbReference>
<dbReference type="EMBL" id="JBHUMM010000045">
    <property type="protein sequence ID" value="MFD2673668.1"/>
    <property type="molecule type" value="Genomic_DNA"/>
</dbReference>
<dbReference type="Pfam" id="PF08282">
    <property type="entry name" value="Hydrolase_3"/>
    <property type="match status" value="1"/>
</dbReference>
<dbReference type="Gene3D" id="3.30.1240.10">
    <property type="match status" value="1"/>
</dbReference>
<keyword evidence="2" id="KW-1185">Reference proteome</keyword>
<dbReference type="Gene3D" id="3.40.50.1000">
    <property type="entry name" value="HAD superfamily/HAD-like"/>
    <property type="match status" value="1"/>
</dbReference>
<organism evidence="1 2">
    <name type="scientific">Marinicrinis sediminis</name>
    <dbReference type="NCBI Taxonomy" id="1652465"/>
    <lineage>
        <taxon>Bacteria</taxon>
        <taxon>Bacillati</taxon>
        <taxon>Bacillota</taxon>
        <taxon>Bacilli</taxon>
        <taxon>Bacillales</taxon>
        <taxon>Paenibacillaceae</taxon>
    </lineage>
</organism>
<dbReference type="SUPFAM" id="SSF56784">
    <property type="entry name" value="HAD-like"/>
    <property type="match status" value="1"/>
</dbReference>
<dbReference type="SFLD" id="SFLDG01144">
    <property type="entry name" value="C2.B.4:_PGP_Like"/>
    <property type="match status" value="1"/>
</dbReference>
<dbReference type="RefSeq" id="WP_379931252.1">
    <property type="nucleotide sequence ID" value="NZ_JBHUMM010000045.1"/>
</dbReference>
<dbReference type="PANTHER" id="PTHR10000">
    <property type="entry name" value="PHOSPHOSERINE PHOSPHATASE"/>
    <property type="match status" value="1"/>
</dbReference>
<dbReference type="InterPro" id="IPR000150">
    <property type="entry name" value="Cof"/>
</dbReference>
<protein>
    <submittedName>
        <fullName evidence="1">Cof-type HAD-IIB family hydrolase</fullName>
        <ecNumber evidence="1">3.1.3.-</ecNumber>
    </submittedName>
</protein>
<sequence length="270" mass="30101">MYKMITIDIDDTLINDQKEVSEGTKLALQAAVDKGVIVTLATGRMFASAKQIAKQLDLNVPIITYQGSLIKNCLDETVLYERSVPSEAVAKLFAFARDKGLHLQAYYQDELYAAEVNDKLLAYCELSNVPYKIESDFEKLCMMPMTKLIIIDEPALLDEIAPQLREILGDEVHVTKSKPNFLEFIHREGTKGSAVAFLAERYQCELSEVIAVGDSWNDHDMIETAGMGVAMENAVPALKEIANFITHSNNDEGVKHVIETFILNAEQPVK</sequence>
<dbReference type="EC" id="3.1.3.-" evidence="1"/>
<dbReference type="CDD" id="cd07516">
    <property type="entry name" value="HAD_Pase"/>
    <property type="match status" value="1"/>
</dbReference>
<dbReference type="NCBIfam" id="TIGR01484">
    <property type="entry name" value="HAD-SF-IIB"/>
    <property type="match status" value="1"/>
</dbReference>
<evidence type="ECO:0000313" key="1">
    <source>
        <dbReference type="EMBL" id="MFD2673668.1"/>
    </source>
</evidence>
<name>A0ABW5RF14_9BACL</name>
<dbReference type="InterPro" id="IPR036412">
    <property type="entry name" value="HAD-like_sf"/>
</dbReference>
<comment type="caution">
    <text evidence="1">The sequence shown here is derived from an EMBL/GenBank/DDBJ whole genome shotgun (WGS) entry which is preliminary data.</text>
</comment>
<dbReference type="Proteomes" id="UP001597497">
    <property type="component" value="Unassembled WGS sequence"/>
</dbReference>
<dbReference type="InterPro" id="IPR006379">
    <property type="entry name" value="HAD-SF_hydro_IIB"/>
</dbReference>
<proteinExistence type="predicted"/>